<dbReference type="EMBL" id="JAUUTY010000002">
    <property type="protein sequence ID" value="KAK1684540.1"/>
    <property type="molecule type" value="Genomic_DNA"/>
</dbReference>
<proteinExistence type="predicted"/>
<evidence type="ECO:0000256" key="1">
    <source>
        <dbReference type="PROSITE-ProRule" id="PRU00047"/>
    </source>
</evidence>
<dbReference type="InterPro" id="IPR001878">
    <property type="entry name" value="Znf_CCHC"/>
</dbReference>
<comment type="caution">
    <text evidence="4">The sequence shown here is derived from an EMBL/GenBank/DDBJ whole genome shotgun (WGS) entry which is preliminary data.</text>
</comment>
<sequence>MAMKMAVVSMEMTPGEFLPAGVLGTRDFLDPETSVDGQQDHRQETGKPNNKGNFKKGARKSFSPPEKPKAGPKPDTVCYYCKEKGHWKRNCSKYLADLKSGLIKKKKGIFDIHVIDVYLTGSRSMPGYLILFANCHSPPHRRGSAADSSACDVPSPPPAVDHRSPDTAHRRRALMEPNEPINTKLYQLGNGGSLIFEHDLNALSDFLGRPHPEFHGIQVNDQPGGELQWVITADLRGKMEPPTSERILFSFCESNWLDGLARGLQEALARLCGQNVVRILASRFAHLVRRDAMGVPMELQPHPELRHHAEYLDFMLYQTQKDLDAPAHANLAPTLTPSCSEAIKPLARDRKTLASSVSRRTLLLCAFAPR</sequence>
<feature type="domain" description="CCHC-type" evidence="3">
    <location>
        <begin position="78"/>
        <end position="93"/>
    </location>
</feature>
<feature type="region of interest" description="Disordered" evidence="2">
    <location>
        <begin position="143"/>
        <end position="168"/>
    </location>
</feature>
<gene>
    <name evidence="4" type="ORF">QYE76_045388</name>
</gene>
<keyword evidence="1" id="KW-0862">Zinc</keyword>
<evidence type="ECO:0000313" key="4">
    <source>
        <dbReference type="EMBL" id="KAK1684540.1"/>
    </source>
</evidence>
<dbReference type="InterPro" id="IPR036875">
    <property type="entry name" value="Znf_CCHC_sf"/>
</dbReference>
<dbReference type="Pfam" id="PF00098">
    <property type="entry name" value="zf-CCHC"/>
    <property type="match status" value="1"/>
</dbReference>
<reference evidence="4" key="1">
    <citation type="submission" date="2023-07" db="EMBL/GenBank/DDBJ databases">
        <title>A chromosome-level genome assembly of Lolium multiflorum.</title>
        <authorList>
            <person name="Chen Y."/>
            <person name="Copetti D."/>
            <person name="Kolliker R."/>
            <person name="Studer B."/>
        </authorList>
    </citation>
    <scope>NUCLEOTIDE SEQUENCE</scope>
    <source>
        <strain evidence="4">02402/16</strain>
        <tissue evidence="4">Leaf</tissue>
    </source>
</reference>
<dbReference type="PROSITE" id="PS50158">
    <property type="entry name" value="ZF_CCHC"/>
    <property type="match status" value="1"/>
</dbReference>
<dbReference type="SMART" id="SM00343">
    <property type="entry name" value="ZnF_C2HC"/>
    <property type="match status" value="1"/>
</dbReference>
<evidence type="ECO:0000313" key="5">
    <source>
        <dbReference type="Proteomes" id="UP001231189"/>
    </source>
</evidence>
<dbReference type="SUPFAM" id="SSF57756">
    <property type="entry name" value="Retrovirus zinc finger-like domains"/>
    <property type="match status" value="1"/>
</dbReference>
<feature type="region of interest" description="Disordered" evidence="2">
    <location>
        <begin position="28"/>
        <end position="75"/>
    </location>
</feature>
<evidence type="ECO:0000256" key="2">
    <source>
        <dbReference type="SAM" id="MobiDB-lite"/>
    </source>
</evidence>
<dbReference type="Gene3D" id="4.10.60.10">
    <property type="entry name" value="Zinc finger, CCHC-type"/>
    <property type="match status" value="1"/>
</dbReference>
<name>A0AAD8WXL5_LOLMU</name>
<dbReference type="Proteomes" id="UP001231189">
    <property type="component" value="Unassembled WGS sequence"/>
</dbReference>
<dbReference type="GO" id="GO:0008270">
    <property type="term" value="F:zinc ion binding"/>
    <property type="evidence" value="ECO:0007669"/>
    <property type="project" value="UniProtKB-KW"/>
</dbReference>
<keyword evidence="1" id="KW-0479">Metal-binding</keyword>
<keyword evidence="5" id="KW-1185">Reference proteome</keyword>
<accession>A0AAD8WXL5</accession>
<organism evidence="4 5">
    <name type="scientific">Lolium multiflorum</name>
    <name type="common">Italian ryegrass</name>
    <name type="synonym">Lolium perenne subsp. multiflorum</name>
    <dbReference type="NCBI Taxonomy" id="4521"/>
    <lineage>
        <taxon>Eukaryota</taxon>
        <taxon>Viridiplantae</taxon>
        <taxon>Streptophyta</taxon>
        <taxon>Embryophyta</taxon>
        <taxon>Tracheophyta</taxon>
        <taxon>Spermatophyta</taxon>
        <taxon>Magnoliopsida</taxon>
        <taxon>Liliopsida</taxon>
        <taxon>Poales</taxon>
        <taxon>Poaceae</taxon>
        <taxon>BOP clade</taxon>
        <taxon>Pooideae</taxon>
        <taxon>Poodae</taxon>
        <taxon>Poeae</taxon>
        <taxon>Poeae Chloroplast Group 2 (Poeae type)</taxon>
        <taxon>Loliodinae</taxon>
        <taxon>Loliinae</taxon>
        <taxon>Lolium</taxon>
    </lineage>
</organism>
<dbReference type="GO" id="GO:0003676">
    <property type="term" value="F:nucleic acid binding"/>
    <property type="evidence" value="ECO:0007669"/>
    <property type="project" value="InterPro"/>
</dbReference>
<dbReference type="AlphaFoldDB" id="A0AAD8WXL5"/>
<protein>
    <recommendedName>
        <fullName evidence="3">CCHC-type domain-containing protein</fullName>
    </recommendedName>
</protein>
<keyword evidence="1" id="KW-0863">Zinc-finger</keyword>
<evidence type="ECO:0000259" key="3">
    <source>
        <dbReference type="PROSITE" id="PS50158"/>
    </source>
</evidence>